<proteinExistence type="predicted"/>
<evidence type="ECO:0000313" key="2">
    <source>
        <dbReference type="Proteomes" id="UP000268014"/>
    </source>
</evidence>
<dbReference type="AlphaFoldDB" id="A0A0N4X8H5"/>
<name>A0A0N4X8H5_HAEPC</name>
<keyword evidence="2" id="KW-1185">Reference proteome</keyword>
<dbReference type="WBParaSite" id="HPLM_0002066701-mRNA-1">
    <property type="protein sequence ID" value="HPLM_0002066701-mRNA-1"/>
    <property type="gene ID" value="HPLM_0002066701"/>
</dbReference>
<evidence type="ECO:0000313" key="3">
    <source>
        <dbReference type="WBParaSite" id="HPLM_0002066701-mRNA-1"/>
    </source>
</evidence>
<evidence type="ECO:0000313" key="1">
    <source>
        <dbReference type="EMBL" id="VDO85256.1"/>
    </source>
</evidence>
<gene>
    <name evidence="1" type="ORF">HPLM_LOCUS20659</name>
</gene>
<sequence length="115" mass="13356">MLRHSLRLCIRPFIVRLFIRFGQVIHLNQLALHVRLPHLNLLNAILVVTIQMRLFPSLKMIAPQDIALTTHDRVPLRIAQAFTLAINFDTTSRLEHLANRDLYLIDAFLQCSFFA</sequence>
<dbReference type="Proteomes" id="UP000268014">
    <property type="component" value="Unassembled WGS sequence"/>
</dbReference>
<dbReference type="EMBL" id="UZAF01022449">
    <property type="protein sequence ID" value="VDO85256.1"/>
    <property type="molecule type" value="Genomic_DNA"/>
</dbReference>
<reference evidence="1 2" key="2">
    <citation type="submission" date="2018-11" db="EMBL/GenBank/DDBJ databases">
        <authorList>
            <consortium name="Pathogen Informatics"/>
        </authorList>
    </citation>
    <scope>NUCLEOTIDE SEQUENCE [LARGE SCALE GENOMIC DNA]</scope>
    <source>
        <strain evidence="1 2">MHpl1</strain>
    </source>
</reference>
<reference evidence="3" key="1">
    <citation type="submission" date="2017-02" db="UniProtKB">
        <authorList>
            <consortium name="WormBaseParasite"/>
        </authorList>
    </citation>
    <scope>IDENTIFICATION</scope>
</reference>
<protein>
    <submittedName>
        <fullName evidence="3">Secreted protein</fullName>
    </submittedName>
</protein>
<organism evidence="3">
    <name type="scientific">Haemonchus placei</name>
    <name type="common">Barber's pole worm</name>
    <dbReference type="NCBI Taxonomy" id="6290"/>
    <lineage>
        <taxon>Eukaryota</taxon>
        <taxon>Metazoa</taxon>
        <taxon>Ecdysozoa</taxon>
        <taxon>Nematoda</taxon>
        <taxon>Chromadorea</taxon>
        <taxon>Rhabditida</taxon>
        <taxon>Rhabditina</taxon>
        <taxon>Rhabditomorpha</taxon>
        <taxon>Strongyloidea</taxon>
        <taxon>Trichostrongylidae</taxon>
        <taxon>Haemonchus</taxon>
    </lineage>
</organism>
<accession>A0A0N4X8H5</accession>